<evidence type="ECO:0000313" key="2">
    <source>
        <dbReference type="Proteomes" id="UP000195447"/>
    </source>
</evidence>
<dbReference type="EMBL" id="NFKM01000018">
    <property type="protein sequence ID" value="OUP58045.1"/>
    <property type="molecule type" value="Genomic_DNA"/>
</dbReference>
<evidence type="ECO:0000313" key="1">
    <source>
        <dbReference type="EMBL" id="OUP58045.1"/>
    </source>
</evidence>
<reference evidence="2" key="1">
    <citation type="submission" date="2017-04" db="EMBL/GenBank/DDBJ databases">
        <title>Function of individual gut microbiota members based on whole genome sequencing of pure cultures obtained from chicken caecum.</title>
        <authorList>
            <person name="Medvecky M."/>
            <person name="Cejkova D."/>
            <person name="Polansky O."/>
            <person name="Karasova D."/>
            <person name="Kubasova T."/>
            <person name="Cizek A."/>
            <person name="Rychlik I."/>
        </authorList>
    </citation>
    <scope>NUCLEOTIDE SEQUENCE [LARGE SCALE GENOMIC DNA]</scope>
    <source>
        <strain evidence="2">An178</strain>
    </source>
</reference>
<gene>
    <name evidence="1" type="ORF">B5F14_08285</name>
</gene>
<sequence length="294" mass="35511">MIISDNSIIQAQKYDDIRIYAPYIGLGNIFSRKLLSYIFKYDLKILKRLFRNRSILKDPDNFIIVFDSRMSTDFLEWIMINKPLAKLVFWYWNPIRKTIPLEDIPQRYDVWSYSMYESNKYNIKFHEQFFLKSDYKKSIKNDNSVFFIGKDKGRLQDIIKIEKYLDKHKIITNFIYIANRRTLVNRDNRVRNKSIPYDRVQKFCSECDTIFDYCADNKDGLSLRPLEALYYHKKIITNNLSILKASFYDPNWIFVIGYDSLENIVDFCNKNYDNIDFKTVDNYSFEQWYKDLKG</sequence>
<accession>A0A1Y4LMW5</accession>
<proteinExistence type="predicted"/>
<comment type="caution">
    <text evidence="1">The sequence shown here is derived from an EMBL/GenBank/DDBJ whole genome shotgun (WGS) entry which is preliminary data.</text>
</comment>
<dbReference type="Proteomes" id="UP000195447">
    <property type="component" value="Unassembled WGS sequence"/>
</dbReference>
<organism evidence="1 2">
    <name type="scientific">Faecalitalea cylindroides</name>
    <dbReference type="NCBI Taxonomy" id="39483"/>
    <lineage>
        <taxon>Bacteria</taxon>
        <taxon>Bacillati</taxon>
        <taxon>Bacillota</taxon>
        <taxon>Erysipelotrichia</taxon>
        <taxon>Erysipelotrichales</taxon>
        <taxon>Erysipelotrichaceae</taxon>
        <taxon>Faecalitalea</taxon>
    </lineage>
</organism>
<dbReference type="AlphaFoldDB" id="A0A1Y4LMW5"/>
<keyword evidence="2" id="KW-1185">Reference proteome</keyword>
<name>A0A1Y4LMW5_9FIRM</name>
<protein>
    <submittedName>
        <fullName evidence="1">Uncharacterized protein</fullName>
    </submittedName>
</protein>
<dbReference type="RefSeq" id="WP_087158966.1">
    <property type="nucleotide sequence ID" value="NZ_NFKM01000018.1"/>
</dbReference>